<dbReference type="RefSeq" id="WP_244387500.1">
    <property type="nucleotide sequence ID" value="NZ_AP025564.1"/>
</dbReference>
<dbReference type="PANTHER" id="PTHR43378">
    <property type="entry name" value="UDP-3-O-ACYLGLUCOSAMINE N-ACYLTRANSFERASE"/>
    <property type="match status" value="1"/>
</dbReference>
<protein>
    <recommendedName>
        <fullName evidence="8">UDP-3-O-[3-hydroxymyristoyl] glucosamine N-acyltransferase</fullName>
    </recommendedName>
</protein>
<keyword evidence="1" id="KW-0444">Lipid biosynthesis</keyword>
<dbReference type="Gene3D" id="2.160.10.10">
    <property type="entry name" value="Hexapeptide repeat proteins"/>
    <property type="match status" value="1"/>
</dbReference>
<dbReference type="SUPFAM" id="SSF51161">
    <property type="entry name" value="Trimeric LpxA-like enzymes"/>
    <property type="match status" value="1"/>
</dbReference>
<gene>
    <name evidence="6" type="ORF">CE91St30_00420</name>
</gene>
<dbReference type="Pfam" id="PF14602">
    <property type="entry name" value="Hexapep_2"/>
    <property type="match status" value="1"/>
</dbReference>
<keyword evidence="4" id="KW-0443">Lipid metabolism</keyword>
<organism evidence="6 7">
    <name type="scientific">Raoultibacter timonensis</name>
    <dbReference type="NCBI Taxonomy" id="1907662"/>
    <lineage>
        <taxon>Bacteria</taxon>
        <taxon>Bacillati</taxon>
        <taxon>Actinomycetota</taxon>
        <taxon>Coriobacteriia</taxon>
        <taxon>Eggerthellales</taxon>
        <taxon>Eggerthellaceae</taxon>
        <taxon>Raoultibacter</taxon>
    </lineage>
</organism>
<evidence type="ECO:0000256" key="5">
    <source>
        <dbReference type="ARBA" id="ARBA00023315"/>
    </source>
</evidence>
<name>A0ABN6MBZ6_9ACTN</name>
<proteinExistence type="predicted"/>
<dbReference type="Proteomes" id="UP001320544">
    <property type="component" value="Chromosome"/>
</dbReference>
<dbReference type="InterPro" id="IPR011004">
    <property type="entry name" value="Trimer_LpxA-like_sf"/>
</dbReference>
<keyword evidence="3" id="KW-0808">Transferase</keyword>
<sequence length="286" mass="30774">MQDVFAEVKRVSYIEDPKSGTALYATKKFESKLNNLELVSDCLVFVEQGIEVPAGLSEKHHFVFCDNPVLDYTRFVCGLAEELALVEEKKAYKLTSEGYYVGEGVVIGDHVRIEPGVLIGHGVEIGDNTQVLANAVIKHASIGKNCLIKEMALIGLEGFFPVKDENGDNMRLPCLGRVDISDDVEVGSFTTICRGSNTDTKVGHHAKIDDHVRIGHDGNIGANTVITAGAVLAGYVTTGENVRIGLNATVKHMTSIVDNAEISMGGRVARNVTTAKGLYGIPQSQS</sequence>
<keyword evidence="5" id="KW-0012">Acyltransferase</keyword>
<evidence type="ECO:0000313" key="6">
    <source>
        <dbReference type="EMBL" id="BDE94709.1"/>
    </source>
</evidence>
<evidence type="ECO:0000256" key="4">
    <source>
        <dbReference type="ARBA" id="ARBA00023098"/>
    </source>
</evidence>
<evidence type="ECO:0000256" key="2">
    <source>
        <dbReference type="ARBA" id="ARBA00022556"/>
    </source>
</evidence>
<evidence type="ECO:0000256" key="1">
    <source>
        <dbReference type="ARBA" id="ARBA00022516"/>
    </source>
</evidence>
<keyword evidence="2" id="KW-0441">Lipid A biosynthesis</keyword>
<dbReference type="InterPro" id="IPR001451">
    <property type="entry name" value="Hexapep"/>
</dbReference>
<accession>A0ABN6MBZ6</accession>
<reference evidence="6 7" key="1">
    <citation type="submission" date="2022-01" db="EMBL/GenBank/DDBJ databases">
        <title>Novel bile acid biosynthetic pathways are enriched in the microbiome of centenarians.</title>
        <authorList>
            <person name="Sato Y."/>
            <person name="Atarashi K."/>
            <person name="Plichta R.D."/>
            <person name="Arai Y."/>
            <person name="Sasajima S."/>
            <person name="Kearney M.S."/>
            <person name="Suda W."/>
            <person name="Takeshita K."/>
            <person name="Sasaki T."/>
            <person name="Okamoto S."/>
            <person name="Skelly N.A."/>
            <person name="Okamura Y."/>
            <person name="Vlamakis H."/>
            <person name="Li Y."/>
            <person name="Tanoue T."/>
            <person name="Takei H."/>
            <person name="Nittono H."/>
            <person name="Narushima S."/>
            <person name="Irie J."/>
            <person name="Itoh H."/>
            <person name="Moriya K."/>
            <person name="Sugiura Y."/>
            <person name="Suematsu M."/>
            <person name="Moritoki N."/>
            <person name="Shibata S."/>
            <person name="Littman R.D."/>
            <person name="Fischbach A.M."/>
            <person name="Uwamino Y."/>
            <person name="Inoue T."/>
            <person name="Honda A."/>
            <person name="Hattori M."/>
            <person name="Murai T."/>
            <person name="Xavier J.R."/>
            <person name="Hirose N."/>
            <person name="Honda K."/>
        </authorList>
    </citation>
    <scope>NUCLEOTIDE SEQUENCE [LARGE SCALE GENOMIC DNA]</scope>
    <source>
        <strain evidence="6 7">CE91-St30</strain>
    </source>
</reference>
<dbReference type="PANTHER" id="PTHR43378:SF2">
    <property type="entry name" value="UDP-3-O-ACYLGLUCOSAMINE N-ACYLTRANSFERASE 1, MITOCHONDRIAL-RELATED"/>
    <property type="match status" value="1"/>
</dbReference>
<dbReference type="InterPro" id="IPR007691">
    <property type="entry name" value="LpxD"/>
</dbReference>
<keyword evidence="7" id="KW-1185">Reference proteome</keyword>
<evidence type="ECO:0000256" key="3">
    <source>
        <dbReference type="ARBA" id="ARBA00022679"/>
    </source>
</evidence>
<dbReference type="EMBL" id="AP025564">
    <property type="protein sequence ID" value="BDE94709.1"/>
    <property type="molecule type" value="Genomic_DNA"/>
</dbReference>
<evidence type="ECO:0008006" key="8">
    <source>
        <dbReference type="Google" id="ProtNLM"/>
    </source>
</evidence>
<evidence type="ECO:0000313" key="7">
    <source>
        <dbReference type="Proteomes" id="UP001320544"/>
    </source>
</evidence>